<evidence type="ECO:0000256" key="1">
    <source>
        <dbReference type="SAM" id="MobiDB-lite"/>
    </source>
</evidence>
<evidence type="ECO:0000313" key="2">
    <source>
        <dbReference type="EMBL" id="EEQ86633.2"/>
    </source>
</evidence>
<name>A0ABP2ESC5_AJEDR</name>
<feature type="compositionally biased region" description="Low complexity" evidence="1">
    <location>
        <begin position="58"/>
        <end position="71"/>
    </location>
</feature>
<protein>
    <submittedName>
        <fullName evidence="2">Uncharacterized protein</fullName>
    </submittedName>
</protein>
<proteinExistence type="predicted"/>
<dbReference type="RefSeq" id="XP_045274145.1">
    <property type="nucleotide sequence ID" value="XM_045417287.1"/>
</dbReference>
<reference evidence="3" key="1">
    <citation type="journal article" date="2015" name="PLoS Genet.">
        <title>The dynamic genome and transcriptome of the human fungal pathogen Blastomyces and close relative Emmonsia.</title>
        <authorList>
            <person name="Munoz J.F."/>
            <person name="Gauthier G.M."/>
            <person name="Desjardins C.A."/>
            <person name="Gallo J.E."/>
            <person name="Holder J."/>
            <person name="Sullivan T.D."/>
            <person name="Marty A.J."/>
            <person name="Carmen J.C."/>
            <person name="Chen Z."/>
            <person name="Ding L."/>
            <person name="Gujja S."/>
            <person name="Magrini V."/>
            <person name="Misas E."/>
            <person name="Mitreva M."/>
            <person name="Priest M."/>
            <person name="Saif S."/>
            <person name="Whiston E.A."/>
            <person name="Young S."/>
            <person name="Zeng Q."/>
            <person name="Goldman W.E."/>
            <person name="Mardis E.R."/>
            <person name="Taylor J.W."/>
            <person name="McEwen J.G."/>
            <person name="Clay O.K."/>
            <person name="Klein B.S."/>
            <person name="Cuomo C.A."/>
        </authorList>
    </citation>
    <scope>NUCLEOTIDE SEQUENCE [LARGE SCALE GENOMIC DNA]</scope>
    <source>
        <strain evidence="3">ER-3 / ATCC MYA-2586</strain>
    </source>
</reference>
<dbReference type="Proteomes" id="UP000002039">
    <property type="component" value="Unassembled WGS sequence"/>
</dbReference>
<dbReference type="GeneID" id="69024301"/>
<evidence type="ECO:0000313" key="3">
    <source>
        <dbReference type="Proteomes" id="UP000002039"/>
    </source>
</evidence>
<dbReference type="EMBL" id="EQ999974">
    <property type="protein sequence ID" value="EEQ86633.2"/>
    <property type="molecule type" value="Genomic_DNA"/>
</dbReference>
<sequence>MKYLIKVPTTTQPLEWTELHTPGVDKMIILGTVESISISNHAASILAIGRFLLVTHPPATTSTSATTPTTTDQRKPSTHANHPSTNPAILFHSHPLRLLHCPEKSQNLPSPSLARPPQRCRH</sequence>
<accession>A0ABP2ESC5</accession>
<organism evidence="2 3">
    <name type="scientific">Ajellomyces dermatitidis (strain ER-3 / ATCC MYA-2586)</name>
    <name type="common">Blastomyces dermatitidis</name>
    <dbReference type="NCBI Taxonomy" id="559297"/>
    <lineage>
        <taxon>Eukaryota</taxon>
        <taxon>Fungi</taxon>
        <taxon>Dikarya</taxon>
        <taxon>Ascomycota</taxon>
        <taxon>Pezizomycotina</taxon>
        <taxon>Eurotiomycetes</taxon>
        <taxon>Eurotiomycetidae</taxon>
        <taxon>Onygenales</taxon>
        <taxon>Ajellomycetaceae</taxon>
        <taxon>Blastomyces</taxon>
    </lineage>
</organism>
<keyword evidence="3" id="KW-1185">Reference proteome</keyword>
<feature type="compositionally biased region" description="Polar residues" evidence="1">
    <location>
        <begin position="78"/>
        <end position="87"/>
    </location>
</feature>
<gene>
    <name evidence="2" type="ORF">BDCG_01753</name>
</gene>
<feature type="region of interest" description="Disordered" evidence="1">
    <location>
        <begin position="58"/>
        <end position="122"/>
    </location>
</feature>